<dbReference type="OrthoDB" id="8610451at2"/>
<accession>A0A6P1TFB9</accession>
<evidence type="ECO:0000313" key="5">
    <source>
        <dbReference type="Proteomes" id="UP000464675"/>
    </source>
</evidence>
<dbReference type="InterPro" id="IPR037126">
    <property type="entry name" value="PdaC/RsiV-like_sf"/>
</dbReference>
<dbReference type="Gene3D" id="3.90.640.20">
    <property type="entry name" value="Heat-shock cognate protein, ATPase"/>
    <property type="match status" value="1"/>
</dbReference>
<dbReference type="Gene3D" id="3.30.565.40">
    <property type="entry name" value="Fervidobacterium nodosum Rt17-B1 like"/>
    <property type="match status" value="1"/>
</dbReference>
<dbReference type="EMBL" id="CP047491">
    <property type="protein sequence ID" value="QHQ40363.1"/>
    <property type="molecule type" value="Genomic_DNA"/>
</dbReference>
<evidence type="ECO:0000259" key="1">
    <source>
        <dbReference type="Pfam" id="PF11738"/>
    </source>
</evidence>
<dbReference type="Pfam" id="PF11738">
    <property type="entry name" value="DUF3298"/>
    <property type="match status" value="1"/>
</dbReference>
<name>A0A6P1TFB9_9GAMM</name>
<dbReference type="RefSeq" id="WP_161859659.1">
    <property type="nucleotide sequence ID" value="NZ_CP047491.1"/>
</dbReference>
<dbReference type="Proteomes" id="UP000464675">
    <property type="component" value="Chromosome"/>
</dbReference>
<feature type="domain" description="DUF3298" evidence="1">
    <location>
        <begin position="176"/>
        <end position="250"/>
    </location>
</feature>
<dbReference type="Pfam" id="PF13739">
    <property type="entry name" value="PdaC"/>
    <property type="match status" value="1"/>
</dbReference>
<dbReference type="InterPro" id="IPR025303">
    <property type="entry name" value="PdaC"/>
</dbReference>
<evidence type="ECO:0000313" key="6">
    <source>
        <dbReference type="Proteomes" id="UP000563601"/>
    </source>
</evidence>
<gene>
    <name evidence="4" type="ORF">GTQ55_16215</name>
    <name evidence="3" type="ORF">HNQ53_003243</name>
</gene>
<reference evidence="3 6" key="2">
    <citation type="submission" date="2020-08" db="EMBL/GenBank/DDBJ databases">
        <title>Genomic Encyclopedia of Type Strains, Phase IV (KMG-IV): sequencing the most valuable type-strain genomes for metagenomic binning, comparative biology and taxonomic classification.</title>
        <authorList>
            <person name="Goeker M."/>
        </authorList>
    </citation>
    <scope>NUCLEOTIDE SEQUENCE [LARGE SCALE GENOMIC DNA]</scope>
    <source>
        <strain evidence="3 6">DSM 11525</strain>
    </source>
</reference>
<evidence type="ECO:0000313" key="3">
    <source>
        <dbReference type="EMBL" id="MBB5212997.1"/>
    </source>
</evidence>
<protein>
    <submittedName>
        <fullName evidence="4">DUF3298 domain-containing protein</fullName>
    </submittedName>
</protein>
<evidence type="ECO:0000259" key="2">
    <source>
        <dbReference type="Pfam" id="PF13739"/>
    </source>
</evidence>
<evidence type="ECO:0000313" key="4">
    <source>
        <dbReference type="EMBL" id="QHQ40363.1"/>
    </source>
</evidence>
<dbReference type="AlphaFoldDB" id="A0A6P1TFB9"/>
<reference evidence="4 5" key="1">
    <citation type="submission" date="2020-01" db="EMBL/GenBank/DDBJ databases">
        <title>The possibility of degradation of plastic by Microbulbifer hydrolyticus IRE-31.</title>
        <authorList>
            <person name="Liu L."/>
        </authorList>
    </citation>
    <scope>NUCLEOTIDE SEQUENCE [LARGE SCALE GENOMIC DNA]</scope>
    <source>
        <strain evidence="4 5">IRE-31</strain>
    </source>
</reference>
<feature type="domain" description="Deacetylase PdaC" evidence="2">
    <location>
        <begin position="102"/>
        <end position="156"/>
    </location>
</feature>
<dbReference type="EMBL" id="JACHHR010000005">
    <property type="protein sequence ID" value="MBB5212997.1"/>
    <property type="molecule type" value="Genomic_DNA"/>
</dbReference>
<proteinExistence type="predicted"/>
<keyword evidence="5" id="KW-1185">Reference proteome</keyword>
<sequence length="269" mass="29892">MLQVTSPRKRLFGNGLLISTMLLLVLAGCERDSATEPMALTSQTESLEMTAPGCASPDDCASVMISRQVFADRPALNDAVYEQLLQQLQGNGESDDTPLDSLDKVAQKFIEDTAADSEISAARWQLNGNVKTLARRGNLLTLATSTYLYTGGAHGMPVTRWLNWDLAKDSRVTLGDVIVPGQEKNFWKMAEEAHLQWLDTQNARDDFRQNWPFAQTDDFRLTEKGLILFYGVYTLGPYSMGEVELTIPREKLAGVIREPYLPDTGNHSD</sequence>
<organism evidence="3 6">
    <name type="scientific">Microbulbifer hydrolyticus</name>
    <dbReference type="NCBI Taxonomy" id="48074"/>
    <lineage>
        <taxon>Bacteria</taxon>
        <taxon>Pseudomonadati</taxon>
        <taxon>Pseudomonadota</taxon>
        <taxon>Gammaproteobacteria</taxon>
        <taxon>Cellvibrionales</taxon>
        <taxon>Microbulbiferaceae</taxon>
        <taxon>Microbulbifer</taxon>
    </lineage>
</organism>
<dbReference type="Proteomes" id="UP000563601">
    <property type="component" value="Unassembled WGS sequence"/>
</dbReference>
<dbReference type="InterPro" id="IPR021729">
    <property type="entry name" value="DUF3298"/>
</dbReference>